<comment type="subcellular location">
    <subcellularLocation>
        <location evidence="1">Cell membrane</location>
        <topology evidence="1">Multi-pass membrane protein</topology>
    </subcellularLocation>
</comment>
<dbReference type="InterPro" id="IPR005495">
    <property type="entry name" value="LptG/LptF_permease"/>
</dbReference>
<dbReference type="PANTHER" id="PTHR33529">
    <property type="entry name" value="SLR0882 PROTEIN-RELATED"/>
    <property type="match status" value="1"/>
</dbReference>
<feature type="transmembrane region" description="Helical" evidence="6">
    <location>
        <begin position="342"/>
        <end position="363"/>
    </location>
</feature>
<evidence type="ECO:0000256" key="5">
    <source>
        <dbReference type="ARBA" id="ARBA00023136"/>
    </source>
</evidence>
<dbReference type="OrthoDB" id="238655at2"/>
<feature type="transmembrane region" description="Helical" evidence="6">
    <location>
        <begin position="316"/>
        <end position="335"/>
    </location>
</feature>
<evidence type="ECO:0000256" key="2">
    <source>
        <dbReference type="ARBA" id="ARBA00022475"/>
    </source>
</evidence>
<dbReference type="AlphaFoldDB" id="A0A5C6FUZ0"/>
<evidence type="ECO:0000256" key="4">
    <source>
        <dbReference type="ARBA" id="ARBA00022989"/>
    </source>
</evidence>
<dbReference type="RefSeq" id="WP_146412807.1">
    <property type="nucleotide sequence ID" value="NZ_SJPZ01000001.1"/>
</dbReference>
<reference evidence="7 8" key="1">
    <citation type="submission" date="2019-02" db="EMBL/GenBank/DDBJ databases">
        <title>Deep-cultivation of Planctomycetes and their phenomic and genomic characterization uncovers novel biology.</title>
        <authorList>
            <person name="Wiegand S."/>
            <person name="Jogler M."/>
            <person name="Boedeker C."/>
            <person name="Pinto D."/>
            <person name="Vollmers J."/>
            <person name="Rivas-Marin E."/>
            <person name="Kohn T."/>
            <person name="Peeters S.H."/>
            <person name="Heuer A."/>
            <person name="Rast P."/>
            <person name="Oberbeckmann S."/>
            <person name="Bunk B."/>
            <person name="Jeske O."/>
            <person name="Meyerdierks A."/>
            <person name="Storesund J.E."/>
            <person name="Kallscheuer N."/>
            <person name="Luecker S."/>
            <person name="Lage O.M."/>
            <person name="Pohl T."/>
            <person name="Merkel B.J."/>
            <person name="Hornburger P."/>
            <person name="Mueller R.-W."/>
            <person name="Bruemmer F."/>
            <person name="Labrenz M."/>
            <person name="Spormann A.M."/>
            <person name="Op Den Camp H."/>
            <person name="Overmann J."/>
            <person name="Amann R."/>
            <person name="Jetten M.S.M."/>
            <person name="Mascher T."/>
            <person name="Medema M.H."/>
            <person name="Devos D.P."/>
            <person name="Kaster A.-K."/>
            <person name="Ovreas L."/>
            <person name="Rohde M."/>
            <person name="Galperin M.Y."/>
            <person name="Jogler C."/>
        </authorList>
    </citation>
    <scope>NUCLEOTIDE SEQUENCE [LARGE SCALE GENOMIC DNA]</scope>
    <source>
        <strain evidence="7 8">V7</strain>
    </source>
</reference>
<evidence type="ECO:0000256" key="3">
    <source>
        <dbReference type="ARBA" id="ARBA00022692"/>
    </source>
</evidence>
<comment type="caution">
    <text evidence="7">The sequence shown here is derived from an EMBL/GenBank/DDBJ whole genome shotgun (WGS) entry which is preliminary data.</text>
</comment>
<dbReference type="GO" id="GO:0015920">
    <property type="term" value="P:lipopolysaccharide transport"/>
    <property type="evidence" value="ECO:0007669"/>
    <property type="project" value="TreeGrafter"/>
</dbReference>
<dbReference type="EMBL" id="SJPZ01000001">
    <property type="protein sequence ID" value="TWU66176.1"/>
    <property type="molecule type" value="Genomic_DNA"/>
</dbReference>
<feature type="transmembrane region" description="Helical" evidence="6">
    <location>
        <begin position="12"/>
        <end position="33"/>
    </location>
</feature>
<evidence type="ECO:0000313" key="7">
    <source>
        <dbReference type="EMBL" id="TWU66176.1"/>
    </source>
</evidence>
<dbReference type="Pfam" id="PF03739">
    <property type="entry name" value="LptF_LptG"/>
    <property type="match status" value="1"/>
</dbReference>
<feature type="transmembrane region" description="Helical" evidence="6">
    <location>
        <begin position="375"/>
        <end position="393"/>
    </location>
</feature>
<keyword evidence="2" id="KW-1003">Cell membrane</keyword>
<evidence type="ECO:0000313" key="8">
    <source>
        <dbReference type="Proteomes" id="UP000316476"/>
    </source>
</evidence>
<proteinExistence type="predicted"/>
<keyword evidence="3 6" id="KW-0812">Transmembrane</keyword>
<evidence type="ECO:0000256" key="6">
    <source>
        <dbReference type="SAM" id="Phobius"/>
    </source>
</evidence>
<feature type="transmembrane region" description="Helical" evidence="6">
    <location>
        <begin position="97"/>
        <end position="115"/>
    </location>
</feature>
<organism evidence="7 8">
    <name type="scientific">Crateriforma conspicua</name>
    <dbReference type="NCBI Taxonomy" id="2527996"/>
    <lineage>
        <taxon>Bacteria</taxon>
        <taxon>Pseudomonadati</taxon>
        <taxon>Planctomycetota</taxon>
        <taxon>Planctomycetia</taxon>
        <taxon>Planctomycetales</taxon>
        <taxon>Planctomycetaceae</taxon>
        <taxon>Crateriforma</taxon>
    </lineage>
</organism>
<feature type="transmembrane region" description="Helical" evidence="6">
    <location>
        <begin position="53"/>
        <end position="76"/>
    </location>
</feature>
<gene>
    <name evidence="7" type="ORF">V7x_17340</name>
</gene>
<dbReference type="PANTHER" id="PTHR33529:SF6">
    <property type="entry name" value="YJGP_YJGQ FAMILY PERMEASE"/>
    <property type="match status" value="1"/>
</dbReference>
<protein>
    <submittedName>
        <fullName evidence="7">Putative permease YjgP/YjgQ family protein</fullName>
    </submittedName>
</protein>
<dbReference type="GO" id="GO:0043190">
    <property type="term" value="C:ATP-binding cassette (ABC) transporter complex"/>
    <property type="evidence" value="ECO:0007669"/>
    <property type="project" value="TreeGrafter"/>
</dbReference>
<evidence type="ECO:0000256" key="1">
    <source>
        <dbReference type="ARBA" id="ARBA00004651"/>
    </source>
</evidence>
<name>A0A5C6FUZ0_9PLAN</name>
<keyword evidence="4 6" id="KW-1133">Transmembrane helix</keyword>
<dbReference type="Proteomes" id="UP000316476">
    <property type="component" value="Unassembled WGS sequence"/>
</dbReference>
<sequence>MPSRLTRYILAEIFKIFVIALVVLTVLLLLIVVARELLRKGLGPDAVLRIMPFMAPVALQFALPATALFSVCCVYGRMASDGEIATVKASGISPMKLLQPAIIFAALLSPVSVALSDVAKSWGQPGLRRVVMMSIEDIAYRLLRSKHSYQSDHGFSIHVREVVGHRLIHPAVTIRKSSGGPVHKLTAAEGELILDPETMSLIIKLVDSQLEFGSHVSGTFPGEHEWPIELQKGGGNRDPSSMRPQDLPLRLIGRERLRQDGAMHETVGKLAAQTAFSILTARPEELAGPQGQAIEWELSSGQRRLILLHTEPWRRWAEGFTCLFFVLVGAPLAMIAKSSDYWSTFGMCFLPTILIYFPLFLLGLEQAKDGHVPPWGVWVGNFVLGGISVILMARVRRY</sequence>
<keyword evidence="5 6" id="KW-0472">Membrane</keyword>
<accession>A0A5C6FUZ0</accession>